<evidence type="ECO:0000256" key="2">
    <source>
        <dbReference type="ARBA" id="ARBA00022729"/>
    </source>
</evidence>
<dbReference type="PANTHER" id="PTHR41164">
    <property type="entry name" value="CURLI PRODUCTION ASSEMBLY/TRANSPORT COMPONENT CSGG"/>
    <property type="match status" value="1"/>
</dbReference>
<name>A0A951PDK5_9CYAN</name>
<dbReference type="AlphaFoldDB" id="A0A951PDK5"/>
<comment type="caution">
    <text evidence="6">The sequence shown here is derived from an EMBL/GenBank/DDBJ whole genome shotgun (WGS) entry which is preliminary data.</text>
</comment>
<reference evidence="6" key="1">
    <citation type="submission" date="2021-05" db="EMBL/GenBank/DDBJ databases">
        <authorList>
            <person name="Pietrasiak N."/>
            <person name="Ward R."/>
            <person name="Stajich J.E."/>
            <person name="Kurbessoian T."/>
        </authorList>
    </citation>
    <scope>NUCLEOTIDE SEQUENCE</scope>
    <source>
        <strain evidence="6">GSE-TBD4-15B</strain>
    </source>
</reference>
<gene>
    <name evidence="6" type="ORF">KME07_19475</name>
</gene>
<keyword evidence="4" id="KW-0564">Palmitate</keyword>
<dbReference type="GO" id="GO:0030288">
    <property type="term" value="C:outer membrane-bounded periplasmic space"/>
    <property type="evidence" value="ECO:0007669"/>
    <property type="project" value="InterPro"/>
</dbReference>
<keyword evidence="2" id="KW-0732">Signal</keyword>
<protein>
    <submittedName>
        <fullName evidence="6">CsgG/HfaB family protein</fullName>
    </submittedName>
</protein>
<accession>A0A951PDK5</accession>
<dbReference type="PANTHER" id="PTHR41164:SF1">
    <property type="entry name" value="CURLI PRODUCTION ASSEMBLY_TRANSPORT COMPONENT CSGG"/>
    <property type="match status" value="1"/>
</dbReference>
<dbReference type="Proteomes" id="UP000707356">
    <property type="component" value="Unassembled WGS sequence"/>
</dbReference>
<evidence type="ECO:0000256" key="3">
    <source>
        <dbReference type="ARBA" id="ARBA00023136"/>
    </source>
</evidence>
<organism evidence="6 7">
    <name type="scientific">Pegethrix bostrychoides GSE-TBD4-15B</name>
    <dbReference type="NCBI Taxonomy" id="2839662"/>
    <lineage>
        <taxon>Bacteria</taxon>
        <taxon>Bacillati</taxon>
        <taxon>Cyanobacteriota</taxon>
        <taxon>Cyanophyceae</taxon>
        <taxon>Oculatellales</taxon>
        <taxon>Oculatellaceae</taxon>
        <taxon>Pegethrix</taxon>
    </lineage>
</organism>
<sequence>MTSTQSAALSLLALGVTVSGLYSPILPPAAASVPLELAQAQTRLRVAVLDFEYASTGADSWWYANPGAAQGVSDLLTNKLVNSGRYTMIERSRIADILAEQNLGASGRVDASTAAQIGRLLGADAVIIGSVTRFNLDEESGGGSILGFGGNRSVRTAEVALTARIVNTTTGEIIAVADGSGTQEKGSGGVSISILGSVGSSANNDDELLSGAADAAVTQLASKLVDSSSTLTAQPQTMPIVEAVVADVSGNTVIINKGAQDGFRTGMTLSVERVDREVLDPQTGAVLRSISSPVGRIELTEVDASSAVGRIISGAGLRVGDKAKAVQ</sequence>
<evidence type="ECO:0000256" key="4">
    <source>
        <dbReference type="ARBA" id="ARBA00023139"/>
    </source>
</evidence>
<evidence type="ECO:0000313" key="6">
    <source>
        <dbReference type="EMBL" id="MBW4467614.1"/>
    </source>
</evidence>
<proteinExistence type="predicted"/>
<evidence type="ECO:0000256" key="1">
    <source>
        <dbReference type="ARBA" id="ARBA00022475"/>
    </source>
</evidence>
<dbReference type="Pfam" id="PF03783">
    <property type="entry name" value="CsgG"/>
    <property type="match status" value="1"/>
</dbReference>
<evidence type="ECO:0000313" key="7">
    <source>
        <dbReference type="Proteomes" id="UP000707356"/>
    </source>
</evidence>
<dbReference type="EMBL" id="JAHHHV010000078">
    <property type="protein sequence ID" value="MBW4467614.1"/>
    <property type="molecule type" value="Genomic_DNA"/>
</dbReference>
<reference evidence="6" key="2">
    <citation type="journal article" date="2022" name="Microbiol. Resour. Announc.">
        <title>Metagenome Sequencing to Explore Phylogenomics of Terrestrial Cyanobacteria.</title>
        <authorList>
            <person name="Ward R.D."/>
            <person name="Stajich J.E."/>
            <person name="Johansen J.R."/>
            <person name="Huntemann M."/>
            <person name="Clum A."/>
            <person name="Foster B."/>
            <person name="Foster B."/>
            <person name="Roux S."/>
            <person name="Palaniappan K."/>
            <person name="Varghese N."/>
            <person name="Mukherjee S."/>
            <person name="Reddy T.B.K."/>
            <person name="Daum C."/>
            <person name="Copeland A."/>
            <person name="Chen I.A."/>
            <person name="Ivanova N.N."/>
            <person name="Kyrpides N.C."/>
            <person name="Shapiro N."/>
            <person name="Eloe-Fadrosh E.A."/>
            <person name="Pietrasiak N."/>
        </authorList>
    </citation>
    <scope>NUCLEOTIDE SEQUENCE</scope>
    <source>
        <strain evidence="6">GSE-TBD4-15B</strain>
    </source>
</reference>
<dbReference type="Gene3D" id="3.40.50.10610">
    <property type="entry name" value="ABC-type transport auxiliary lipoprotein component"/>
    <property type="match status" value="1"/>
</dbReference>
<keyword evidence="3" id="KW-0472">Membrane</keyword>
<dbReference type="InterPro" id="IPR005534">
    <property type="entry name" value="Curli_assmbl/transp-comp_CsgG"/>
</dbReference>
<keyword evidence="5" id="KW-0449">Lipoprotein</keyword>
<dbReference type="SUPFAM" id="SSF52964">
    <property type="entry name" value="TolB, N-terminal domain"/>
    <property type="match status" value="1"/>
</dbReference>
<keyword evidence="1" id="KW-1003">Cell membrane</keyword>
<evidence type="ECO:0000256" key="5">
    <source>
        <dbReference type="ARBA" id="ARBA00023288"/>
    </source>
</evidence>